<dbReference type="InterPro" id="IPR023227">
    <property type="entry name" value="SAM_OH_AdoTrfase_C_sf"/>
</dbReference>
<evidence type="ECO:0000313" key="3">
    <source>
        <dbReference type="Proteomes" id="UP000287247"/>
    </source>
</evidence>
<protein>
    <recommendedName>
        <fullName evidence="1">S-adenosyl-l-methionine hydroxide adenosyltransferase C-terminal domain-containing protein</fullName>
    </recommendedName>
</protein>
<reference evidence="3" key="1">
    <citation type="submission" date="2017-05" db="EMBL/GenBank/DDBJ databases">
        <title>Physiological properties and genetic analysis related to exopolysaccharide production of fresh-water unicellular cyanobacterium Aphanothece sacrum, Suizenji Nori, that has been cultured as a food source in Japan.</title>
        <authorList>
            <person name="Kanesaki Y."/>
            <person name="Yoshikawa S."/>
            <person name="Ohki K."/>
        </authorList>
    </citation>
    <scope>NUCLEOTIDE SEQUENCE [LARGE SCALE GENOMIC DNA]</scope>
    <source>
        <strain evidence="3">FPU1</strain>
    </source>
</reference>
<proteinExistence type="predicted"/>
<dbReference type="Pfam" id="PF20257">
    <property type="entry name" value="SAM_HAT_C"/>
    <property type="match status" value="1"/>
</dbReference>
<evidence type="ECO:0000313" key="2">
    <source>
        <dbReference type="EMBL" id="GBF82500.1"/>
    </source>
</evidence>
<sequence length="73" mass="7776">MNNFSGSISSPVYVTSSNVNSILIIQLSYDDVEQGELVTLIGSHNGIEIAVNGANTQQQLGINWGDHLTISLS</sequence>
<dbReference type="InterPro" id="IPR046470">
    <property type="entry name" value="SAM_HAT_C"/>
</dbReference>
<keyword evidence="3" id="KW-1185">Reference proteome</keyword>
<comment type="caution">
    <text evidence="2">The sequence shown here is derived from an EMBL/GenBank/DDBJ whole genome shotgun (WGS) entry which is preliminary data.</text>
</comment>
<dbReference type="RefSeq" id="WP_172957528.1">
    <property type="nucleotide sequence ID" value="NZ_BDQK01000017.1"/>
</dbReference>
<dbReference type="AlphaFoldDB" id="A0A401IMK2"/>
<gene>
    <name evidence="2" type="ORF">AsFPU1_3930</name>
</gene>
<dbReference type="SUPFAM" id="SSF101852">
    <property type="entry name" value="Bacterial fluorinating enzyme, C-terminal domain"/>
    <property type="match status" value="1"/>
</dbReference>
<name>A0A401IMK2_APHSA</name>
<feature type="domain" description="S-adenosyl-l-methionine hydroxide adenosyltransferase C-terminal" evidence="1">
    <location>
        <begin position="20"/>
        <end position="68"/>
    </location>
</feature>
<organism evidence="2 3">
    <name type="scientific">Aphanothece sacrum FPU1</name>
    <dbReference type="NCBI Taxonomy" id="1920663"/>
    <lineage>
        <taxon>Bacteria</taxon>
        <taxon>Bacillati</taxon>
        <taxon>Cyanobacteriota</taxon>
        <taxon>Cyanophyceae</taxon>
        <taxon>Oscillatoriophycideae</taxon>
        <taxon>Chroococcales</taxon>
        <taxon>Aphanothecaceae</taxon>
        <taxon>Aphanothece</taxon>
    </lineage>
</organism>
<dbReference type="EMBL" id="BDQK01000017">
    <property type="protein sequence ID" value="GBF82500.1"/>
    <property type="molecule type" value="Genomic_DNA"/>
</dbReference>
<evidence type="ECO:0000259" key="1">
    <source>
        <dbReference type="Pfam" id="PF20257"/>
    </source>
</evidence>
<dbReference type="Gene3D" id="2.40.30.90">
    <property type="entry name" value="Bacterial fluorinating enzyme like"/>
    <property type="match status" value="1"/>
</dbReference>
<accession>A0A401IMK2</accession>
<dbReference type="Proteomes" id="UP000287247">
    <property type="component" value="Unassembled WGS sequence"/>
</dbReference>